<proteinExistence type="predicted"/>
<evidence type="ECO:0000259" key="2">
    <source>
        <dbReference type="Pfam" id="PF16403"/>
    </source>
</evidence>
<reference evidence="4" key="1">
    <citation type="submission" date="2016-10" db="EMBL/GenBank/DDBJ databases">
        <authorList>
            <person name="Varghese N."/>
        </authorList>
    </citation>
    <scope>NUCLEOTIDE SEQUENCE [LARGE SCALE GENOMIC DNA]</scope>
    <source>
        <strain evidence="4">DSM 20406</strain>
    </source>
</reference>
<dbReference type="STRING" id="322505.SAMN04487836_1467"/>
<dbReference type="eggNOG" id="COG4257">
    <property type="taxonomic scope" value="Bacteria"/>
</dbReference>
<feature type="transmembrane region" description="Helical" evidence="1">
    <location>
        <begin position="7"/>
        <end position="27"/>
    </location>
</feature>
<protein>
    <recommendedName>
        <fullName evidence="2">Pesticidal crystal protein Cry22Aa Ig-like domain-containing protein</fullName>
    </recommendedName>
</protein>
<dbReference type="RefSeq" id="WP_081823104.1">
    <property type="nucleotide sequence ID" value="NZ_CACZLD010000045.1"/>
</dbReference>
<keyword evidence="1" id="KW-1133">Transmembrane helix</keyword>
<organism evidence="3 4">
    <name type="scientific">Sharpea azabuensis</name>
    <dbReference type="NCBI Taxonomy" id="322505"/>
    <lineage>
        <taxon>Bacteria</taxon>
        <taxon>Bacillati</taxon>
        <taxon>Bacillota</taxon>
        <taxon>Erysipelotrichia</taxon>
        <taxon>Erysipelotrichales</taxon>
        <taxon>Coprobacillaceae</taxon>
        <taxon>Sharpea</taxon>
    </lineage>
</organism>
<name>A0A1H6WPK5_9FIRM</name>
<dbReference type="OrthoDB" id="2277370at2"/>
<feature type="domain" description="Pesticidal crystal protein Cry22Aa Ig-like" evidence="2">
    <location>
        <begin position="191"/>
        <end position="261"/>
    </location>
</feature>
<evidence type="ECO:0000256" key="1">
    <source>
        <dbReference type="SAM" id="Phobius"/>
    </source>
</evidence>
<gene>
    <name evidence="3" type="ORF">SAMN04487834_10636</name>
</gene>
<dbReference type="Pfam" id="PF16403">
    <property type="entry name" value="Bact_surface_Ig-like"/>
    <property type="match status" value="1"/>
</dbReference>
<dbReference type="Gene3D" id="2.60.40.10">
    <property type="entry name" value="Immunoglobulins"/>
    <property type="match status" value="1"/>
</dbReference>
<sequence length="262" mass="29570">MKIKNRIIIIVLLFFMVTVAFLTYIAATMTIFSLKKDVFIFEYGTQIPTEVDYYVNASKRVSQSVVLNLKNVENKVGTYKATASYLDEELHFTIKIVDNTKPKVTLKQVVFRVTKGEQLYAKDTIGHIEDASLTNVYFQSADDSKDLTKYKRYKNYGTYIERVVVIDNNGNESAPLRVKIVVVRNTEPPVIKGINNIKIAVNSSFDPLSGVSAYDAVDGDITKKIEVIGSVDTSHPAVYTLRYRVVDSSENETIKTRKVIVE</sequence>
<evidence type="ECO:0000313" key="3">
    <source>
        <dbReference type="EMBL" id="SEJ14412.1"/>
    </source>
</evidence>
<dbReference type="InterPro" id="IPR013783">
    <property type="entry name" value="Ig-like_fold"/>
</dbReference>
<dbReference type="InterPro" id="IPR032179">
    <property type="entry name" value="Cry22Aa_Ig-like"/>
</dbReference>
<dbReference type="AlphaFoldDB" id="A0A1H6WPK5"/>
<dbReference type="Proteomes" id="UP000183028">
    <property type="component" value="Unassembled WGS sequence"/>
</dbReference>
<evidence type="ECO:0000313" key="4">
    <source>
        <dbReference type="Proteomes" id="UP000183028"/>
    </source>
</evidence>
<keyword evidence="1" id="KW-0812">Transmembrane</keyword>
<dbReference type="EMBL" id="FNYK01000063">
    <property type="protein sequence ID" value="SEJ14412.1"/>
    <property type="molecule type" value="Genomic_DNA"/>
</dbReference>
<accession>A0A1H6WPK5</accession>
<dbReference type="GeneID" id="54120698"/>
<keyword evidence="1" id="KW-0472">Membrane</keyword>
<keyword evidence="4" id="KW-1185">Reference proteome</keyword>